<reference evidence="7 8" key="1">
    <citation type="submission" date="2018-05" db="EMBL/GenBank/DDBJ databases">
        <title>Genomic Encyclopedia of Type Strains, Phase IV (KMG-V): Genome sequencing to study the core and pangenomes of soil and plant-associated prokaryotes.</title>
        <authorList>
            <person name="Whitman W."/>
        </authorList>
    </citation>
    <scope>NUCLEOTIDE SEQUENCE [LARGE SCALE GENOMIC DNA]</scope>
    <source>
        <strain evidence="7 8">SLV-132</strain>
    </source>
</reference>
<keyword evidence="3 5" id="KW-1133">Transmembrane helix</keyword>
<feature type="transmembrane region" description="Helical" evidence="5">
    <location>
        <begin position="288"/>
        <end position="309"/>
    </location>
</feature>
<dbReference type="PANTHER" id="PTHR42718">
    <property type="entry name" value="MAJOR FACILITATOR SUPERFAMILY MULTIDRUG TRANSPORTER MFSC"/>
    <property type="match status" value="1"/>
</dbReference>
<feature type="transmembrane region" description="Helical" evidence="5">
    <location>
        <begin position="179"/>
        <end position="202"/>
    </location>
</feature>
<feature type="transmembrane region" description="Helical" evidence="5">
    <location>
        <begin position="315"/>
        <end position="335"/>
    </location>
</feature>
<proteinExistence type="predicted"/>
<evidence type="ECO:0000256" key="4">
    <source>
        <dbReference type="ARBA" id="ARBA00023136"/>
    </source>
</evidence>
<dbReference type="Pfam" id="PF07690">
    <property type="entry name" value="MFS_1"/>
    <property type="match status" value="1"/>
</dbReference>
<evidence type="ECO:0000313" key="7">
    <source>
        <dbReference type="EMBL" id="PWK37854.1"/>
    </source>
</evidence>
<comment type="caution">
    <text evidence="7">The sequence shown here is derived from an EMBL/GenBank/DDBJ whole genome shotgun (WGS) entry which is preliminary data.</text>
</comment>
<evidence type="ECO:0000313" key="8">
    <source>
        <dbReference type="Proteomes" id="UP000245754"/>
    </source>
</evidence>
<gene>
    <name evidence="7" type="ORF">C7419_1011740</name>
</gene>
<evidence type="ECO:0000256" key="5">
    <source>
        <dbReference type="SAM" id="Phobius"/>
    </source>
</evidence>
<dbReference type="PROSITE" id="PS50850">
    <property type="entry name" value="MFS"/>
    <property type="match status" value="1"/>
</dbReference>
<dbReference type="GO" id="GO:0016020">
    <property type="term" value="C:membrane"/>
    <property type="evidence" value="ECO:0007669"/>
    <property type="project" value="UniProtKB-SubCell"/>
</dbReference>
<dbReference type="SUPFAM" id="SSF103473">
    <property type="entry name" value="MFS general substrate transporter"/>
    <property type="match status" value="1"/>
</dbReference>
<name>A0A316EYX3_9BURK</name>
<feature type="transmembrane region" description="Helical" evidence="5">
    <location>
        <begin position="376"/>
        <end position="397"/>
    </location>
</feature>
<feature type="transmembrane region" description="Helical" evidence="5">
    <location>
        <begin position="418"/>
        <end position="441"/>
    </location>
</feature>
<dbReference type="InterPro" id="IPR036259">
    <property type="entry name" value="MFS_trans_sf"/>
</dbReference>
<feature type="transmembrane region" description="Helical" evidence="5">
    <location>
        <begin position="21"/>
        <end position="46"/>
    </location>
</feature>
<dbReference type="Proteomes" id="UP000245754">
    <property type="component" value="Unassembled WGS sequence"/>
</dbReference>
<dbReference type="PANTHER" id="PTHR42718:SF39">
    <property type="entry name" value="ACTINORHODIN TRANSPORTER-RELATED"/>
    <property type="match status" value="1"/>
</dbReference>
<evidence type="ECO:0000259" key="6">
    <source>
        <dbReference type="PROSITE" id="PS50850"/>
    </source>
</evidence>
<protein>
    <submittedName>
        <fullName evidence="7">Putative MFS family arabinose efflux permease</fullName>
    </submittedName>
</protein>
<feature type="transmembrane region" description="Helical" evidence="5">
    <location>
        <begin position="447"/>
        <end position="471"/>
    </location>
</feature>
<accession>A0A316EYX3</accession>
<dbReference type="EMBL" id="QGGT01000001">
    <property type="protein sequence ID" value="PWK37854.1"/>
    <property type="molecule type" value="Genomic_DNA"/>
</dbReference>
<feature type="transmembrane region" description="Helical" evidence="5">
    <location>
        <begin position="119"/>
        <end position="140"/>
    </location>
</feature>
<dbReference type="CDD" id="cd17321">
    <property type="entry name" value="MFS_MMR_MDR_like"/>
    <property type="match status" value="1"/>
</dbReference>
<dbReference type="InterPro" id="IPR020846">
    <property type="entry name" value="MFS_dom"/>
</dbReference>
<dbReference type="AlphaFoldDB" id="A0A316EYX3"/>
<feature type="transmembrane region" description="Helical" evidence="5">
    <location>
        <begin position="239"/>
        <end position="259"/>
    </location>
</feature>
<evidence type="ECO:0000256" key="3">
    <source>
        <dbReference type="ARBA" id="ARBA00022989"/>
    </source>
</evidence>
<dbReference type="Gene3D" id="1.20.1720.10">
    <property type="entry name" value="Multidrug resistance protein D"/>
    <property type="match status" value="1"/>
</dbReference>
<feature type="transmembrane region" description="Helical" evidence="5">
    <location>
        <begin position="152"/>
        <end position="173"/>
    </location>
</feature>
<dbReference type="GO" id="GO:0022857">
    <property type="term" value="F:transmembrane transporter activity"/>
    <property type="evidence" value="ECO:0007669"/>
    <property type="project" value="InterPro"/>
</dbReference>
<dbReference type="InterPro" id="IPR011701">
    <property type="entry name" value="MFS"/>
</dbReference>
<dbReference type="PRINTS" id="PR01036">
    <property type="entry name" value="TCRTETB"/>
</dbReference>
<organism evidence="7 8">
    <name type="scientific">Cupriavidus plantarum</name>
    <dbReference type="NCBI Taxonomy" id="942865"/>
    <lineage>
        <taxon>Bacteria</taxon>
        <taxon>Pseudomonadati</taxon>
        <taxon>Pseudomonadota</taxon>
        <taxon>Betaproteobacteria</taxon>
        <taxon>Burkholderiales</taxon>
        <taxon>Burkholderiaceae</taxon>
        <taxon>Cupriavidus</taxon>
    </lineage>
</organism>
<feature type="domain" description="Major facilitator superfamily (MFS) profile" evidence="6">
    <location>
        <begin position="24"/>
        <end position="479"/>
    </location>
</feature>
<feature type="transmembrane region" description="Helical" evidence="5">
    <location>
        <begin position="214"/>
        <end position="233"/>
    </location>
</feature>
<comment type="subcellular location">
    <subcellularLocation>
        <location evidence="1">Membrane</location>
        <topology evidence="1">Multi-pass membrane protein</topology>
    </subcellularLocation>
</comment>
<feature type="transmembrane region" description="Helical" evidence="5">
    <location>
        <begin position="58"/>
        <end position="78"/>
    </location>
</feature>
<keyword evidence="4 5" id="KW-0472">Membrane</keyword>
<feature type="transmembrane region" description="Helical" evidence="5">
    <location>
        <begin position="347"/>
        <end position="370"/>
    </location>
</feature>
<evidence type="ECO:0000256" key="2">
    <source>
        <dbReference type="ARBA" id="ARBA00022692"/>
    </source>
</evidence>
<keyword evidence="8" id="KW-1185">Reference proteome</keyword>
<dbReference type="Gene3D" id="1.20.1250.20">
    <property type="entry name" value="MFS general substrate transporter like domains"/>
    <property type="match status" value="1"/>
</dbReference>
<sequence>MLEKPMLAATPHVNDGADPRRWAMFFVILVGAFLPPLDFFIVNVALPDIGSELHASSAAQQLVISSYASLYGIMLITGGRLGDIYGRSRMFFGGIVGFAIASALCGLAWSPWVLIAGRALQGLTAAIMAPQALASIQVVFPEAEKPRALGIYGAVFGLAAVFGQALGGTLIALDLFGLGWRMIFFVNLPIIALVTVFGLPLLRETRAERVRRPDVIGVGLSILTLACLIVPLIEGREAGWPVWSWVLLAGAIVSAMTFWRYESRLAASGGDPLLDPAIVRTPGMRRGLLVTLLFYAITPFFLVLSIYLQEGLHETPLAAGLTFLPFGLGFLLGPLTTPRLSRSFRYLMSIGMAMEAVGFVALAIIVGSAAGHPAPLAVAAALFAIGFGQGLALPTLVRSITQRVSPAYAGTTAGLINSTLQISGALSMAIIGGIFFATVGAQRDGAAVVHGFVVAMLCIGVSLGSAALLSVRLLRPATV</sequence>
<dbReference type="RefSeq" id="WP_244835640.1">
    <property type="nucleotide sequence ID" value="NZ_CAJPUX010000001.1"/>
</dbReference>
<keyword evidence="2 5" id="KW-0812">Transmembrane</keyword>
<evidence type="ECO:0000256" key="1">
    <source>
        <dbReference type="ARBA" id="ARBA00004141"/>
    </source>
</evidence>
<feature type="transmembrane region" description="Helical" evidence="5">
    <location>
        <begin position="90"/>
        <end position="113"/>
    </location>
</feature>
<dbReference type="GeneID" id="98339702"/>